<accession>A0A228IWS0</accession>
<comment type="caution">
    <text evidence="4">The sequence shown here is derived from an EMBL/GenBank/DDBJ whole genome shotgun (WGS) entry which is preliminary data.</text>
</comment>
<dbReference type="OrthoDB" id="9789603at2"/>
<keyword evidence="2" id="KW-0012">Acyltransferase</keyword>
<dbReference type="InterPro" id="IPR050832">
    <property type="entry name" value="Bact_Acetyltransf"/>
</dbReference>
<dbReference type="PANTHER" id="PTHR43877">
    <property type="entry name" value="AMINOALKYLPHOSPHONATE N-ACETYLTRANSFERASE-RELATED-RELATED"/>
    <property type="match status" value="1"/>
</dbReference>
<dbReference type="CDD" id="cd04301">
    <property type="entry name" value="NAT_SF"/>
    <property type="match status" value="1"/>
</dbReference>
<gene>
    <name evidence="4" type="ORF">CFB84_16930</name>
</gene>
<evidence type="ECO:0000256" key="1">
    <source>
        <dbReference type="ARBA" id="ARBA00022679"/>
    </source>
</evidence>
<dbReference type="PROSITE" id="PS51186">
    <property type="entry name" value="GNAT"/>
    <property type="match status" value="1"/>
</dbReference>
<dbReference type="InterPro" id="IPR016181">
    <property type="entry name" value="Acyl_CoA_acyltransferase"/>
</dbReference>
<proteinExistence type="predicted"/>
<organism evidence="4 5">
    <name type="scientific">Burkholderia aenigmatica</name>
    <dbReference type="NCBI Taxonomy" id="2015348"/>
    <lineage>
        <taxon>Bacteria</taxon>
        <taxon>Pseudomonadati</taxon>
        <taxon>Pseudomonadota</taxon>
        <taxon>Betaproteobacteria</taxon>
        <taxon>Burkholderiales</taxon>
        <taxon>Burkholderiaceae</taxon>
        <taxon>Burkholderia</taxon>
        <taxon>Burkholderia cepacia complex</taxon>
    </lineage>
</organism>
<dbReference type="GO" id="GO:0016747">
    <property type="term" value="F:acyltransferase activity, transferring groups other than amino-acyl groups"/>
    <property type="evidence" value="ECO:0007669"/>
    <property type="project" value="InterPro"/>
</dbReference>
<keyword evidence="1 4" id="KW-0808">Transferase</keyword>
<dbReference type="Gene3D" id="3.40.630.30">
    <property type="match status" value="1"/>
</dbReference>
<dbReference type="Pfam" id="PF00583">
    <property type="entry name" value="Acetyltransf_1"/>
    <property type="match status" value="1"/>
</dbReference>
<evidence type="ECO:0000256" key="2">
    <source>
        <dbReference type="ARBA" id="ARBA00023315"/>
    </source>
</evidence>
<feature type="domain" description="N-acetyltransferase" evidence="3">
    <location>
        <begin position="6"/>
        <end position="156"/>
    </location>
</feature>
<reference evidence="4 5" key="2">
    <citation type="submission" date="2017-08" db="EMBL/GenBank/DDBJ databases">
        <title>WGS of novel Burkholderia cepaca complex species.</title>
        <authorList>
            <person name="Lipuma J."/>
            <person name="Spilker T."/>
        </authorList>
    </citation>
    <scope>NUCLEOTIDE SEQUENCE [LARGE SCALE GENOMIC DNA]</scope>
    <source>
        <strain evidence="4 5">AU17325</strain>
    </source>
</reference>
<dbReference type="SUPFAM" id="SSF55729">
    <property type="entry name" value="Acyl-CoA N-acyltransferases (Nat)"/>
    <property type="match status" value="1"/>
</dbReference>
<dbReference type="AlphaFoldDB" id="A0A228IWS0"/>
<evidence type="ECO:0000313" key="5">
    <source>
        <dbReference type="Proteomes" id="UP000214600"/>
    </source>
</evidence>
<dbReference type="InterPro" id="IPR000182">
    <property type="entry name" value="GNAT_dom"/>
</dbReference>
<dbReference type="PANTHER" id="PTHR43877:SF2">
    <property type="entry name" value="AMINOALKYLPHOSPHONATE N-ACETYLTRANSFERASE-RELATED"/>
    <property type="match status" value="1"/>
</dbReference>
<evidence type="ECO:0000313" key="4">
    <source>
        <dbReference type="EMBL" id="OXI46738.1"/>
    </source>
</evidence>
<name>A0A228IWS0_9BURK</name>
<reference evidence="5" key="1">
    <citation type="submission" date="2017-06" db="EMBL/GenBank/DDBJ databases">
        <authorList>
            <person name="LiPuma J."/>
            <person name="Spilker T."/>
        </authorList>
    </citation>
    <scope>NUCLEOTIDE SEQUENCE [LARGE SCALE GENOMIC DNA]</scope>
    <source>
        <strain evidence="5">AU17325</strain>
    </source>
</reference>
<evidence type="ECO:0000259" key="3">
    <source>
        <dbReference type="PROSITE" id="PS51186"/>
    </source>
</evidence>
<sequence length="156" mass="16861">MTSSNLAIRDAQPSDHAAIAALLSQLGYDTTPSLILAKIEALLPSPTDTIVVAVVQHEVVGSISLHALPLFHATGYLGRITSLVVDERHRGYGVGSALMAAAERWFDATGCVKLEVTSGDHRPDAHRFYARHGFLRDGQRLARTFPHHAASSPDRM</sequence>
<dbReference type="Proteomes" id="UP000214600">
    <property type="component" value="Unassembled WGS sequence"/>
</dbReference>
<protein>
    <submittedName>
        <fullName evidence="4">GNAT family N-acetyltransferase</fullName>
    </submittedName>
</protein>
<dbReference type="EMBL" id="NKFA01000006">
    <property type="protein sequence ID" value="OXI46738.1"/>
    <property type="molecule type" value="Genomic_DNA"/>
</dbReference>